<organism evidence="1 2">
    <name type="scientific">Actinoplanes lutulentus</name>
    <dbReference type="NCBI Taxonomy" id="1287878"/>
    <lineage>
        <taxon>Bacteria</taxon>
        <taxon>Bacillati</taxon>
        <taxon>Actinomycetota</taxon>
        <taxon>Actinomycetes</taxon>
        <taxon>Micromonosporales</taxon>
        <taxon>Micromonosporaceae</taxon>
        <taxon>Actinoplanes</taxon>
    </lineage>
</organism>
<evidence type="ECO:0000313" key="2">
    <source>
        <dbReference type="Proteomes" id="UP000249341"/>
    </source>
</evidence>
<proteinExistence type="predicted"/>
<sequence>MTFWSTISLTIGKDLALNPSRPPIWAAVITGLVAAVAVAAPALAADPRPDNASGATVALVSTTTTPGGKVNFTGTGFVNTDGTGSVVMVKIDDGVVRDAAGSDVFAEVKAADGTGTVTGSVTLPASVTGSGHWLRMLTGSGAAGDAVRSVHTELFTVEAAAATPAVTLASDTVTAGASLTASGAGYPASTTVTVKLDKTTILTTFTSGADGTFAGQAVPVPATAAEGAHTLHFLASPGVSVQVSFTVAAEETEEPGAVSATVTITASVPDTGALAIKVSSGSVALSTPQVTSELDALVSTGALPTVTVSDLRAANPGWSVSGQIGDFTGTAGTVDGKYLGWTPKVVTTSAGQQVTAGSAVAAGTGLKSASALATAASGAGRGTAALGAGLELRLPTTTAPGDYSATLTLTAI</sequence>
<gene>
    <name evidence="1" type="ORF">B0I29_10570</name>
</gene>
<dbReference type="AlphaFoldDB" id="A0A327ZEJ7"/>
<comment type="caution">
    <text evidence="1">The sequence shown here is derived from an EMBL/GenBank/DDBJ whole genome shotgun (WGS) entry which is preliminary data.</text>
</comment>
<evidence type="ECO:0000313" key="1">
    <source>
        <dbReference type="EMBL" id="RAK38124.1"/>
    </source>
</evidence>
<name>A0A327ZEJ7_9ACTN</name>
<reference evidence="1 2" key="1">
    <citation type="submission" date="2018-06" db="EMBL/GenBank/DDBJ databases">
        <title>Genomic Encyclopedia of Type Strains, Phase III (KMG-III): the genomes of soil and plant-associated and newly described type strains.</title>
        <authorList>
            <person name="Whitman W."/>
        </authorList>
    </citation>
    <scope>NUCLEOTIDE SEQUENCE [LARGE SCALE GENOMIC DNA]</scope>
    <source>
        <strain evidence="1 2">CGMCC 4.7090</strain>
    </source>
</reference>
<keyword evidence="2" id="KW-1185">Reference proteome</keyword>
<evidence type="ECO:0008006" key="3">
    <source>
        <dbReference type="Google" id="ProtNLM"/>
    </source>
</evidence>
<dbReference type="EMBL" id="QLMJ01000005">
    <property type="protein sequence ID" value="RAK38124.1"/>
    <property type="molecule type" value="Genomic_DNA"/>
</dbReference>
<accession>A0A327ZEJ7</accession>
<dbReference type="Proteomes" id="UP000249341">
    <property type="component" value="Unassembled WGS sequence"/>
</dbReference>
<protein>
    <recommendedName>
        <fullName evidence="3">Surface cell wall-binding protein</fullName>
    </recommendedName>
</protein>